<evidence type="ECO:0000313" key="6">
    <source>
        <dbReference type="EMBL" id="RIT39886.1"/>
    </source>
</evidence>
<protein>
    <submittedName>
        <fullName evidence="6">TetR/AcrR family transcriptional regulator</fullName>
    </submittedName>
</protein>
<dbReference type="InterPro" id="IPR050109">
    <property type="entry name" value="HTH-type_TetR-like_transc_reg"/>
</dbReference>
<keyword evidence="1" id="KW-0805">Transcription regulation</keyword>
<evidence type="ECO:0000256" key="4">
    <source>
        <dbReference type="PROSITE-ProRule" id="PRU00335"/>
    </source>
</evidence>
<dbReference type="PRINTS" id="PR00455">
    <property type="entry name" value="HTHTETR"/>
</dbReference>
<feature type="DNA-binding region" description="H-T-H motif" evidence="4">
    <location>
        <begin position="85"/>
        <end position="104"/>
    </location>
</feature>
<evidence type="ECO:0000259" key="5">
    <source>
        <dbReference type="PROSITE" id="PS50977"/>
    </source>
</evidence>
<name>A0ABD7HPW2_9MYCO</name>
<evidence type="ECO:0000256" key="1">
    <source>
        <dbReference type="ARBA" id="ARBA00023015"/>
    </source>
</evidence>
<dbReference type="EMBL" id="QXBN01000007">
    <property type="protein sequence ID" value="RIT39886.1"/>
    <property type="molecule type" value="Genomic_DNA"/>
</dbReference>
<evidence type="ECO:0000256" key="3">
    <source>
        <dbReference type="ARBA" id="ARBA00023163"/>
    </source>
</evidence>
<dbReference type="AlphaFoldDB" id="A0ABD7HPW2"/>
<dbReference type="Gene3D" id="1.10.357.10">
    <property type="entry name" value="Tetracycline Repressor, domain 2"/>
    <property type="match status" value="1"/>
</dbReference>
<accession>A0ABD7HPW2</accession>
<reference evidence="6 7" key="1">
    <citation type="submission" date="2018-08" db="EMBL/GenBank/DDBJ databases">
        <title>Linezolid Resistance in Mycobacterium abscessus: MIC Distribution and Comprehensive Investigation of Resistance Mechanisms.</title>
        <authorList>
            <person name="Ye M."/>
            <person name="Xu L."/>
            <person name="Zou Y."/>
            <person name="Li B."/>
            <person name="Guo Q."/>
            <person name="Zhang Y."/>
            <person name="Zhan M."/>
            <person name="Xu B."/>
            <person name="Yu F."/>
            <person name="Zhang Z."/>
            <person name="Chu H."/>
        </authorList>
    </citation>
    <scope>NUCLEOTIDE SEQUENCE [LARGE SCALE GENOMIC DNA]</scope>
    <source>
        <strain evidence="6 7">G143</strain>
    </source>
</reference>
<sequence>MTFSLVDCVEPPPEAACDNFNSISIRIRVKVPQATQAPVRFRVVAENKTASTRSTLVQRRGIERTQAILDAAEELHGRHGYAAATLKAIGERAGIPTASLYHYFADRHRVDAALLERHMTTLDERLRSAIEEHPPHSLRDAVEVSVDPLLAYFRAHPSLVQLWFVGRNSTRDLVPSPDVDWAERLWRVLLDAKLIRADTPVLVLQLAFEAADRLFDVAFQRSPTGDESTIEELRRLVTAYLQTYAPPD</sequence>
<organism evidence="6 7">
    <name type="scientific">Mycobacteroides abscessus</name>
    <dbReference type="NCBI Taxonomy" id="36809"/>
    <lineage>
        <taxon>Bacteria</taxon>
        <taxon>Bacillati</taxon>
        <taxon>Actinomycetota</taxon>
        <taxon>Actinomycetes</taxon>
        <taxon>Mycobacteriales</taxon>
        <taxon>Mycobacteriaceae</taxon>
        <taxon>Mycobacteroides</taxon>
    </lineage>
</organism>
<evidence type="ECO:0000256" key="2">
    <source>
        <dbReference type="ARBA" id="ARBA00023125"/>
    </source>
</evidence>
<keyword evidence="2 4" id="KW-0238">DNA-binding</keyword>
<feature type="domain" description="HTH tetR-type" evidence="5">
    <location>
        <begin position="62"/>
        <end position="122"/>
    </location>
</feature>
<dbReference type="InterPro" id="IPR009057">
    <property type="entry name" value="Homeodomain-like_sf"/>
</dbReference>
<dbReference type="GO" id="GO:0006355">
    <property type="term" value="P:regulation of DNA-templated transcription"/>
    <property type="evidence" value="ECO:0007669"/>
    <property type="project" value="UniProtKB-ARBA"/>
</dbReference>
<dbReference type="Pfam" id="PF17918">
    <property type="entry name" value="TetR_C_15"/>
    <property type="match status" value="1"/>
</dbReference>
<dbReference type="GO" id="GO:0003677">
    <property type="term" value="F:DNA binding"/>
    <property type="evidence" value="ECO:0007669"/>
    <property type="project" value="UniProtKB-UniRule"/>
</dbReference>
<dbReference type="PROSITE" id="PS50977">
    <property type="entry name" value="HTH_TETR_2"/>
    <property type="match status" value="1"/>
</dbReference>
<gene>
    <name evidence="6" type="ORF">D2E76_11570</name>
</gene>
<dbReference type="InterPro" id="IPR001647">
    <property type="entry name" value="HTH_TetR"/>
</dbReference>
<dbReference type="PANTHER" id="PTHR30055">
    <property type="entry name" value="HTH-TYPE TRANSCRIPTIONAL REGULATOR RUTR"/>
    <property type="match status" value="1"/>
</dbReference>
<dbReference type="PANTHER" id="PTHR30055:SF234">
    <property type="entry name" value="HTH-TYPE TRANSCRIPTIONAL REGULATOR BETI"/>
    <property type="match status" value="1"/>
</dbReference>
<proteinExistence type="predicted"/>
<dbReference type="Pfam" id="PF00440">
    <property type="entry name" value="TetR_N"/>
    <property type="match status" value="1"/>
</dbReference>
<keyword evidence="3" id="KW-0804">Transcription</keyword>
<evidence type="ECO:0000313" key="7">
    <source>
        <dbReference type="Proteomes" id="UP000284557"/>
    </source>
</evidence>
<dbReference type="Proteomes" id="UP000284557">
    <property type="component" value="Unassembled WGS sequence"/>
</dbReference>
<dbReference type="SUPFAM" id="SSF46689">
    <property type="entry name" value="Homeodomain-like"/>
    <property type="match status" value="1"/>
</dbReference>
<comment type="caution">
    <text evidence="6">The sequence shown here is derived from an EMBL/GenBank/DDBJ whole genome shotgun (WGS) entry which is preliminary data.</text>
</comment>
<dbReference type="InterPro" id="IPR041669">
    <property type="entry name" value="TetR_C_15"/>
</dbReference>